<dbReference type="Pfam" id="PF03524">
    <property type="entry name" value="CagX"/>
    <property type="match status" value="1"/>
</dbReference>
<dbReference type="OrthoDB" id="5357875at2"/>
<proteinExistence type="inferred from homology"/>
<dbReference type="EMBL" id="CP042218">
    <property type="protein sequence ID" value="QDW67359.1"/>
    <property type="molecule type" value="Genomic_DNA"/>
</dbReference>
<dbReference type="InterPro" id="IPR010258">
    <property type="entry name" value="Conjugal_tfr_TrbG/VirB9/CagX"/>
</dbReference>
<evidence type="ECO:0000256" key="3">
    <source>
        <dbReference type="SAM" id="SignalP"/>
    </source>
</evidence>
<dbReference type="InterPro" id="IPR038161">
    <property type="entry name" value="VirB9/CagX/TrbG_C_sf"/>
</dbReference>
<accession>A0A518N615</accession>
<feature type="chain" id="PRO_5021785227" evidence="3">
    <location>
        <begin position="24"/>
        <end position="255"/>
    </location>
</feature>
<sequence>MSRTVRMAVIILAMVLAAGPAAAAPAPAASRIDVYDYVEDGIYPVRTALGITTQLELDPAEEVLDFSAGFSSGWDLIRRDNVFYLRPRAADVDTNLLVRTRTHSYIFELRVVASDWTTLEQAGRAGVQYRIAFRYPGDAAFTRPVDEPLDRGQRVTLQRGRSYHFGYDIAARRAPPWLVPMNVYDDGRFTYLRMGTHAALPTGTFPSVFARRRRDGEEFVVNTTVEEGVLVVHGTYPYLVLRHGRDVLGLRRNAP</sequence>
<dbReference type="RefSeq" id="WP_144892977.1">
    <property type="nucleotide sequence ID" value="NZ_CP042218.1"/>
</dbReference>
<dbReference type="KEGG" id="lug:FPZ22_11080"/>
<feature type="signal peptide" evidence="3">
    <location>
        <begin position="1"/>
        <end position="23"/>
    </location>
</feature>
<evidence type="ECO:0000256" key="2">
    <source>
        <dbReference type="ARBA" id="ARBA00022729"/>
    </source>
</evidence>
<organism evidence="4 5">
    <name type="scientific">Luteimonas granuli</name>
    <dbReference type="NCBI Taxonomy" id="1176533"/>
    <lineage>
        <taxon>Bacteria</taxon>
        <taxon>Pseudomonadati</taxon>
        <taxon>Pseudomonadota</taxon>
        <taxon>Gammaproteobacteria</taxon>
        <taxon>Lysobacterales</taxon>
        <taxon>Lysobacteraceae</taxon>
        <taxon>Luteimonas</taxon>
    </lineage>
</organism>
<gene>
    <name evidence="4" type="ORF">FPZ22_11080</name>
</gene>
<name>A0A518N615_9GAMM</name>
<evidence type="ECO:0000256" key="1">
    <source>
        <dbReference type="ARBA" id="ARBA00006135"/>
    </source>
</evidence>
<dbReference type="Proteomes" id="UP000316584">
    <property type="component" value="Chromosome"/>
</dbReference>
<keyword evidence="5" id="KW-1185">Reference proteome</keyword>
<comment type="similarity">
    <text evidence="1">Belongs to the TrbG/VirB9 family.</text>
</comment>
<protein>
    <submittedName>
        <fullName evidence="4">Type IV secretion system protein VirB9</fullName>
    </submittedName>
</protein>
<evidence type="ECO:0000313" key="4">
    <source>
        <dbReference type="EMBL" id="QDW67359.1"/>
    </source>
</evidence>
<keyword evidence="2 3" id="KW-0732">Signal</keyword>
<dbReference type="Gene3D" id="2.60.40.2500">
    <property type="match status" value="1"/>
</dbReference>
<evidence type="ECO:0000313" key="5">
    <source>
        <dbReference type="Proteomes" id="UP000316584"/>
    </source>
</evidence>
<dbReference type="InterPro" id="IPR033645">
    <property type="entry name" value="VirB9/CagX/TrbG_C"/>
</dbReference>
<reference evidence="4 5" key="1">
    <citation type="submission" date="2019-07" db="EMBL/GenBank/DDBJ databases">
        <title>Full genome sequence of Luteimonas sp. Gr-4.</title>
        <authorList>
            <person name="Im W.-T."/>
        </authorList>
    </citation>
    <scope>NUCLEOTIDE SEQUENCE [LARGE SCALE GENOMIC DNA]</scope>
    <source>
        <strain evidence="4 5">Gr-4</strain>
    </source>
</reference>
<dbReference type="CDD" id="cd06911">
    <property type="entry name" value="VirB9_CagX_TrbG"/>
    <property type="match status" value="1"/>
</dbReference>
<dbReference type="AlphaFoldDB" id="A0A518N615"/>